<keyword evidence="4" id="KW-1185">Reference proteome</keyword>
<feature type="compositionally biased region" description="Low complexity" evidence="1">
    <location>
        <begin position="53"/>
        <end position="81"/>
    </location>
</feature>
<dbReference type="EMBL" id="JACEIK010001968">
    <property type="protein sequence ID" value="MCD7473404.1"/>
    <property type="molecule type" value="Genomic_DNA"/>
</dbReference>
<keyword evidence="2" id="KW-1133">Transmembrane helix</keyword>
<feature type="transmembrane region" description="Helical" evidence="2">
    <location>
        <begin position="124"/>
        <end position="141"/>
    </location>
</feature>
<gene>
    <name evidence="3" type="ORF">HAX54_015240</name>
</gene>
<feature type="compositionally biased region" description="Basic residues" evidence="1">
    <location>
        <begin position="37"/>
        <end position="48"/>
    </location>
</feature>
<feature type="transmembrane region" description="Helical" evidence="2">
    <location>
        <begin position="99"/>
        <end position="118"/>
    </location>
</feature>
<feature type="region of interest" description="Disordered" evidence="1">
    <location>
        <begin position="37"/>
        <end position="88"/>
    </location>
</feature>
<evidence type="ECO:0000256" key="1">
    <source>
        <dbReference type="SAM" id="MobiDB-lite"/>
    </source>
</evidence>
<dbReference type="Proteomes" id="UP000823775">
    <property type="component" value="Unassembled WGS sequence"/>
</dbReference>
<proteinExistence type="predicted"/>
<sequence>MKNKLFLCFRPIDVADSHSVIPKHHSSVKRIYHKQHPTLKTKSRRRNRKDNSITKTGSSSSELSYSTSFVSSTTSSSCSSSTEDDSREDKISSAECDKVVNVSSFCVCLFIFILFVLIYIGKVYAIVITSLGVMLFTLVGCRKLENPM</sequence>
<comment type="caution">
    <text evidence="3">The sequence shown here is derived from an EMBL/GenBank/DDBJ whole genome shotgun (WGS) entry which is preliminary data.</text>
</comment>
<evidence type="ECO:0000313" key="4">
    <source>
        <dbReference type="Proteomes" id="UP000823775"/>
    </source>
</evidence>
<name>A0ABS8TRE5_DATST</name>
<organism evidence="3 4">
    <name type="scientific">Datura stramonium</name>
    <name type="common">Jimsonweed</name>
    <name type="synonym">Common thornapple</name>
    <dbReference type="NCBI Taxonomy" id="4076"/>
    <lineage>
        <taxon>Eukaryota</taxon>
        <taxon>Viridiplantae</taxon>
        <taxon>Streptophyta</taxon>
        <taxon>Embryophyta</taxon>
        <taxon>Tracheophyta</taxon>
        <taxon>Spermatophyta</taxon>
        <taxon>Magnoliopsida</taxon>
        <taxon>eudicotyledons</taxon>
        <taxon>Gunneridae</taxon>
        <taxon>Pentapetalae</taxon>
        <taxon>asterids</taxon>
        <taxon>lamiids</taxon>
        <taxon>Solanales</taxon>
        <taxon>Solanaceae</taxon>
        <taxon>Solanoideae</taxon>
        <taxon>Datureae</taxon>
        <taxon>Datura</taxon>
    </lineage>
</organism>
<evidence type="ECO:0000256" key="2">
    <source>
        <dbReference type="SAM" id="Phobius"/>
    </source>
</evidence>
<keyword evidence="2" id="KW-0812">Transmembrane</keyword>
<evidence type="ECO:0000313" key="3">
    <source>
        <dbReference type="EMBL" id="MCD7473404.1"/>
    </source>
</evidence>
<keyword evidence="2" id="KW-0472">Membrane</keyword>
<accession>A0ABS8TRE5</accession>
<protein>
    <submittedName>
        <fullName evidence="3">Uncharacterized protein</fullName>
    </submittedName>
</protein>
<reference evidence="3 4" key="1">
    <citation type="journal article" date="2021" name="BMC Genomics">
        <title>Datura genome reveals duplications of psychoactive alkaloid biosynthetic genes and high mutation rate following tissue culture.</title>
        <authorList>
            <person name="Rajewski A."/>
            <person name="Carter-House D."/>
            <person name="Stajich J."/>
            <person name="Litt A."/>
        </authorList>
    </citation>
    <scope>NUCLEOTIDE SEQUENCE [LARGE SCALE GENOMIC DNA]</scope>
    <source>
        <strain evidence="3">AR-01</strain>
    </source>
</reference>